<feature type="compositionally biased region" description="Acidic residues" evidence="1">
    <location>
        <begin position="134"/>
        <end position="145"/>
    </location>
</feature>
<evidence type="ECO:0000256" key="1">
    <source>
        <dbReference type="SAM" id="MobiDB-lite"/>
    </source>
</evidence>
<feature type="region of interest" description="Disordered" evidence="1">
    <location>
        <begin position="47"/>
        <end position="73"/>
    </location>
</feature>
<feature type="region of interest" description="Disordered" evidence="1">
    <location>
        <begin position="109"/>
        <end position="154"/>
    </location>
</feature>
<reference evidence="2 3" key="1">
    <citation type="journal article" date="2019" name="J. Hered.">
        <title>An Improved Genome Assembly for Drosophila navojoa, the Basal Species in the mojavensis Cluster.</title>
        <authorList>
            <person name="Vanderlinde T."/>
            <person name="Dupim E.G."/>
            <person name="Nazario-Yepiz N.O."/>
            <person name="Carvalho A.B."/>
        </authorList>
    </citation>
    <scope>NUCLEOTIDE SEQUENCE [LARGE SCALE GENOMIC DNA]</scope>
    <source>
        <strain evidence="2">Navoj_Jal97</strain>
        <tissue evidence="2">Whole organism</tissue>
    </source>
</reference>
<dbReference type="AlphaFoldDB" id="A0A484B237"/>
<proteinExistence type="predicted"/>
<dbReference type="EMBL" id="LSRL02000243">
    <property type="protein sequence ID" value="TDG42342.1"/>
    <property type="molecule type" value="Genomic_DNA"/>
</dbReference>
<sequence>MAPSPIRRKASTKCKVCGKKYPKAALKMQKRTIRAEPRAKALARKRRLRSKKMRSNFSPEALNKKVTTPRRRAVKKVTKAVKNRKHCLILPISVPSTGITLSLMLRTGQDSSDSSIPILPSSSLTLAIEHTSQDDDDDDDDEDDETPLRGAALA</sequence>
<comment type="caution">
    <text evidence="2">The sequence shown here is derived from an EMBL/GenBank/DDBJ whole genome shotgun (WGS) entry which is preliminary data.</text>
</comment>
<gene>
    <name evidence="2" type="ORF">AWZ03_011230</name>
</gene>
<protein>
    <submittedName>
        <fullName evidence="2">Uncharacterized protein</fullName>
    </submittedName>
</protein>
<dbReference type="Proteomes" id="UP000295192">
    <property type="component" value="Unassembled WGS sequence"/>
</dbReference>
<feature type="compositionally biased region" description="Low complexity" evidence="1">
    <location>
        <begin position="110"/>
        <end position="124"/>
    </location>
</feature>
<keyword evidence="3" id="KW-1185">Reference proteome</keyword>
<name>A0A484B237_DRONA</name>
<organism evidence="2 3">
    <name type="scientific">Drosophila navojoa</name>
    <name type="common">Fruit fly</name>
    <dbReference type="NCBI Taxonomy" id="7232"/>
    <lineage>
        <taxon>Eukaryota</taxon>
        <taxon>Metazoa</taxon>
        <taxon>Ecdysozoa</taxon>
        <taxon>Arthropoda</taxon>
        <taxon>Hexapoda</taxon>
        <taxon>Insecta</taxon>
        <taxon>Pterygota</taxon>
        <taxon>Neoptera</taxon>
        <taxon>Endopterygota</taxon>
        <taxon>Diptera</taxon>
        <taxon>Brachycera</taxon>
        <taxon>Muscomorpha</taxon>
        <taxon>Ephydroidea</taxon>
        <taxon>Drosophilidae</taxon>
        <taxon>Drosophila</taxon>
    </lineage>
</organism>
<evidence type="ECO:0000313" key="2">
    <source>
        <dbReference type="EMBL" id="TDG42342.1"/>
    </source>
</evidence>
<evidence type="ECO:0000313" key="3">
    <source>
        <dbReference type="Proteomes" id="UP000295192"/>
    </source>
</evidence>
<accession>A0A484B237</accession>